<feature type="domain" description="AMP-dependent synthetase/ligase" evidence="4">
    <location>
        <begin position="81"/>
        <end position="366"/>
    </location>
</feature>
<comment type="similarity">
    <text evidence="1">Belongs to the ATP-dependent AMP-binding enzyme family.</text>
</comment>
<keyword evidence="2" id="KW-0436">Ligase</keyword>
<dbReference type="EMBL" id="CAJMWX010001647">
    <property type="protein sequence ID" value="CAE6500734.1"/>
    <property type="molecule type" value="Genomic_DNA"/>
</dbReference>
<dbReference type="InterPro" id="IPR000873">
    <property type="entry name" value="AMP-dep_synth/lig_dom"/>
</dbReference>
<evidence type="ECO:0000256" key="3">
    <source>
        <dbReference type="SAM" id="MobiDB-lite"/>
    </source>
</evidence>
<evidence type="ECO:0000313" key="7">
    <source>
        <dbReference type="Proteomes" id="UP000663861"/>
    </source>
</evidence>
<dbReference type="Proteomes" id="UP000663888">
    <property type="component" value="Unassembled WGS sequence"/>
</dbReference>
<accession>A0A8H2XWG1</accession>
<dbReference type="GO" id="GO:0031956">
    <property type="term" value="F:medium-chain fatty acid-CoA ligase activity"/>
    <property type="evidence" value="ECO:0007669"/>
    <property type="project" value="TreeGrafter"/>
</dbReference>
<evidence type="ECO:0000256" key="2">
    <source>
        <dbReference type="ARBA" id="ARBA00022598"/>
    </source>
</evidence>
<evidence type="ECO:0000259" key="4">
    <source>
        <dbReference type="Pfam" id="PF00501"/>
    </source>
</evidence>
<feature type="region of interest" description="Disordered" evidence="3">
    <location>
        <begin position="1"/>
        <end position="21"/>
    </location>
</feature>
<dbReference type="SUPFAM" id="SSF56801">
    <property type="entry name" value="Acetyl-CoA synthetase-like"/>
    <property type="match status" value="1"/>
</dbReference>
<feature type="compositionally biased region" description="Polar residues" evidence="3">
    <location>
        <begin position="1"/>
        <end position="15"/>
    </location>
</feature>
<dbReference type="Proteomes" id="UP000663861">
    <property type="component" value="Unassembled WGS sequence"/>
</dbReference>
<dbReference type="PANTHER" id="PTHR43201">
    <property type="entry name" value="ACYL-COA SYNTHETASE"/>
    <property type="match status" value="1"/>
</dbReference>
<dbReference type="Gene3D" id="3.40.50.12780">
    <property type="entry name" value="N-terminal domain of ligase-like"/>
    <property type="match status" value="1"/>
</dbReference>
<dbReference type="PROSITE" id="PS00455">
    <property type="entry name" value="AMP_BINDING"/>
    <property type="match status" value="1"/>
</dbReference>
<evidence type="ECO:0000313" key="5">
    <source>
        <dbReference type="EMBL" id="CAE6436874.1"/>
    </source>
</evidence>
<dbReference type="AlphaFoldDB" id="A0A8H2XWG1"/>
<dbReference type="EMBL" id="CAJMWY010000522">
    <property type="protein sequence ID" value="CAE6436874.1"/>
    <property type="molecule type" value="Genomic_DNA"/>
</dbReference>
<evidence type="ECO:0000313" key="6">
    <source>
        <dbReference type="EMBL" id="CAE6500734.1"/>
    </source>
</evidence>
<protein>
    <recommendedName>
        <fullName evidence="4">AMP-dependent synthetase/ligase domain-containing protein</fullName>
    </recommendedName>
</protein>
<organism evidence="5 7">
    <name type="scientific">Rhizoctonia solani</name>
    <dbReference type="NCBI Taxonomy" id="456999"/>
    <lineage>
        <taxon>Eukaryota</taxon>
        <taxon>Fungi</taxon>
        <taxon>Dikarya</taxon>
        <taxon>Basidiomycota</taxon>
        <taxon>Agaricomycotina</taxon>
        <taxon>Agaricomycetes</taxon>
        <taxon>Cantharellales</taxon>
        <taxon>Ceratobasidiaceae</taxon>
        <taxon>Rhizoctonia</taxon>
    </lineage>
</organism>
<gene>
    <name evidence="6" type="ORF">RDB_LOCUS152757</name>
    <name evidence="5" type="ORF">RDB_LOCUS33423</name>
</gene>
<sequence length="621" mass="68114">MDLMAPNQSTTNTVYTGPLSDDPLTENELAVLLAIPRGSERAPNATIFRLPLGPEPTHGWVDVTFSEAHAIITHLAIKWKDRLSNGTKGQNVGPGMTICLLVQPMAHVLFHRLAFWALGCTIQLVSLSLGDDTIISFLNQTGCQVAIYSGIDDTRAETICSGCDTTMMRLTEGEYAHQLALSHKQVQFDLTLPWPEPRRPDPALILHSSGSTGAVKLLRFSLHFYTFDPPDGASISNNVSDHRPYLMLSAPHWQSFNMAFIVRLVVGNSMAFAHVHDITKLPSSKFIGWAQGLGAGAVACPPRFIRDTLASGSESNIRFLQDMHNIYVSGSTLDEATATLAEKYKLRLTNVLGCTELGGVLSTSQPPYTHLHIAPGTSPIVLPISDAEPDGSRQVQFWYPRSTSLQIAHLHATGGVPLQLEPFPGEGPHKGELAVKWDDIFKEVQGSTSTGSQASYIPLGRSDDLIKFPGGSHNMNASLYEIELTSAIVSYLARESDGTSRWTIDGVQLFGNGRPCTALVIQLRLVDPREAKGEVGREILEHLSDVVEHVNNKLKLDPHQRVHPKKRMLIITSDGNAYGPGIPGVGEDVPRLTMTHKHTLRRWRNVEEFSTWLDGLDYSEP</sequence>
<dbReference type="GO" id="GO:0006631">
    <property type="term" value="P:fatty acid metabolic process"/>
    <property type="evidence" value="ECO:0007669"/>
    <property type="project" value="TreeGrafter"/>
</dbReference>
<dbReference type="PANTHER" id="PTHR43201:SF5">
    <property type="entry name" value="MEDIUM-CHAIN ACYL-COA LIGASE ACSF2, MITOCHONDRIAL"/>
    <property type="match status" value="1"/>
</dbReference>
<evidence type="ECO:0000256" key="1">
    <source>
        <dbReference type="ARBA" id="ARBA00006432"/>
    </source>
</evidence>
<dbReference type="InterPro" id="IPR042099">
    <property type="entry name" value="ANL_N_sf"/>
</dbReference>
<dbReference type="InterPro" id="IPR020845">
    <property type="entry name" value="AMP-binding_CS"/>
</dbReference>
<proteinExistence type="inferred from homology"/>
<name>A0A8H2XWG1_9AGAM</name>
<dbReference type="Pfam" id="PF00501">
    <property type="entry name" value="AMP-binding"/>
    <property type="match status" value="1"/>
</dbReference>
<reference evidence="5" key="1">
    <citation type="submission" date="2021-01" db="EMBL/GenBank/DDBJ databases">
        <authorList>
            <person name="Kaushik A."/>
        </authorList>
    </citation>
    <scope>NUCLEOTIDE SEQUENCE</scope>
    <source>
        <strain evidence="6">AG4-R118</strain>
        <strain evidence="5">AG4-RS23</strain>
    </source>
</reference>
<comment type="caution">
    <text evidence="5">The sequence shown here is derived from an EMBL/GenBank/DDBJ whole genome shotgun (WGS) entry which is preliminary data.</text>
</comment>